<proteinExistence type="predicted"/>
<dbReference type="AlphaFoldDB" id="A0A9X9PXH3"/>
<dbReference type="InterPro" id="IPR019401">
    <property type="entry name" value="Znf_CHCC"/>
</dbReference>
<name>A0A9X9PXH3_GULGU</name>
<feature type="region of interest" description="Disordered" evidence="1">
    <location>
        <begin position="70"/>
        <end position="91"/>
    </location>
</feature>
<accession>A0A9X9PXH3</accession>
<organism evidence="3 4">
    <name type="scientific">Gulo gulo</name>
    <name type="common">Wolverine</name>
    <name type="synonym">Gluton</name>
    <dbReference type="NCBI Taxonomy" id="48420"/>
    <lineage>
        <taxon>Eukaryota</taxon>
        <taxon>Metazoa</taxon>
        <taxon>Chordata</taxon>
        <taxon>Craniata</taxon>
        <taxon>Vertebrata</taxon>
        <taxon>Euteleostomi</taxon>
        <taxon>Mammalia</taxon>
        <taxon>Eutheria</taxon>
        <taxon>Laurasiatheria</taxon>
        <taxon>Carnivora</taxon>
        <taxon>Caniformia</taxon>
        <taxon>Musteloidea</taxon>
        <taxon>Mustelidae</taxon>
        <taxon>Guloninae</taxon>
        <taxon>Gulo</taxon>
    </lineage>
</organism>
<dbReference type="Gene3D" id="2.60.260.40">
    <property type="entry name" value="q5lls5 like domains"/>
    <property type="match status" value="1"/>
</dbReference>
<evidence type="ECO:0000313" key="3">
    <source>
        <dbReference type="EMBL" id="VCW76219.1"/>
    </source>
</evidence>
<dbReference type="Pfam" id="PF10276">
    <property type="entry name" value="zf-CHCC"/>
    <property type="match status" value="1"/>
</dbReference>
<evidence type="ECO:0000259" key="2">
    <source>
        <dbReference type="Pfam" id="PF10276"/>
    </source>
</evidence>
<evidence type="ECO:0000313" key="4">
    <source>
        <dbReference type="Proteomes" id="UP000269945"/>
    </source>
</evidence>
<gene>
    <name evidence="3" type="ORF">BN2614_LOCUS1</name>
</gene>
<reference evidence="3 4" key="1">
    <citation type="submission" date="2018-10" db="EMBL/GenBank/DDBJ databases">
        <authorList>
            <person name="Ekblom R."/>
            <person name="Jareborg N."/>
        </authorList>
    </citation>
    <scope>NUCLEOTIDE SEQUENCE [LARGE SCALE GENOMIC DNA]</scope>
    <source>
        <tissue evidence="3">Muscle</tissue>
    </source>
</reference>
<feature type="non-terminal residue" evidence="3">
    <location>
        <position position="1"/>
    </location>
</feature>
<feature type="domain" description="Zinc finger CHCC-type" evidence="2">
    <location>
        <begin position="1"/>
        <end position="18"/>
    </location>
</feature>
<dbReference type="EMBL" id="CYRY02007062">
    <property type="protein sequence ID" value="VCW76219.1"/>
    <property type="molecule type" value="Genomic_DNA"/>
</dbReference>
<keyword evidence="4" id="KW-1185">Reference proteome</keyword>
<dbReference type="Proteomes" id="UP000269945">
    <property type="component" value="Unassembled WGS sequence"/>
</dbReference>
<protein>
    <recommendedName>
        <fullName evidence="2">Zinc finger CHCC-type domain-containing protein</fullName>
    </recommendedName>
</protein>
<evidence type="ECO:0000256" key="1">
    <source>
        <dbReference type="SAM" id="MobiDB-lite"/>
    </source>
</evidence>
<sequence>ACDGGGGALGHPKVYINLVVPPQGLGEGRTGTLEQRGERGLWLRSAMAWTQGRDVSSTLAPRLACSLSMPGRDPGLGAGGPLRSTPPAPVR</sequence>
<comment type="caution">
    <text evidence="3">The sequence shown here is derived from an EMBL/GenBank/DDBJ whole genome shotgun (WGS) entry which is preliminary data.</text>
</comment>